<dbReference type="GO" id="GO:0003676">
    <property type="term" value="F:nucleic acid binding"/>
    <property type="evidence" value="ECO:0007669"/>
    <property type="project" value="InterPro"/>
</dbReference>
<keyword evidence="7" id="KW-0460">Magnesium</keyword>
<keyword evidence="4" id="KW-0479">Metal-binding</keyword>
<evidence type="ECO:0000256" key="4">
    <source>
        <dbReference type="ARBA" id="ARBA00022723"/>
    </source>
</evidence>
<dbReference type="Pfam" id="PF01223">
    <property type="entry name" value="Endonuclease_NS"/>
    <property type="match status" value="1"/>
</dbReference>
<name>A0A6J7RWK4_9ZZZZ</name>
<dbReference type="PANTHER" id="PTHR13966">
    <property type="entry name" value="ENDONUCLEASE RELATED"/>
    <property type="match status" value="1"/>
</dbReference>
<evidence type="ECO:0000259" key="10">
    <source>
        <dbReference type="SMART" id="SM00892"/>
    </source>
</evidence>
<evidence type="ECO:0000256" key="8">
    <source>
        <dbReference type="SAM" id="MobiDB-lite"/>
    </source>
</evidence>
<gene>
    <name evidence="11" type="ORF">UFOPK4237_00053</name>
</gene>
<dbReference type="GO" id="GO:0016787">
    <property type="term" value="F:hydrolase activity"/>
    <property type="evidence" value="ECO:0007669"/>
    <property type="project" value="UniProtKB-KW"/>
</dbReference>
<dbReference type="InterPro" id="IPR044925">
    <property type="entry name" value="His-Me_finger_sf"/>
</dbReference>
<evidence type="ECO:0000256" key="1">
    <source>
        <dbReference type="ARBA" id="ARBA00001946"/>
    </source>
</evidence>
<dbReference type="GO" id="GO:0004519">
    <property type="term" value="F:endonuclease activity"/>
    <property type="evidence" value="ECO:0007669"/>
    <property type="project" value="UniProtKB-KW"/>
</dbReference>
<dbReference type="AlphaFoldDB" id="A0A6J7RWK4"/>
<evidence type="ECO:0000256" key="6">
    <source>
        <dbReference type="ARBA" id="ARBA00022801"/>
    </source>
</evidence>
<sequence>MIRLLRVSLVLLSLNTCPSWARLGTQYQMELGNPSEATTDPSNKKNFLIKREEYAESYNSEKSEPNWVSWSLSSEDTGHSGRSKDFFVDTALPAGFNKATTETFSGFDRGHMCPSGDRTISKEHNDVTFLMSNMVPQKADNNRGPWEKFESYCRSLAFQGKEVLIICGPSGFTGSTVASGVAIPKYTWKIAVVRSPNGTITSSSRTIAIKIPNEQGIMGNSWNDYVTSVAEIEKDTGFTFFKALPTTVASSLRVVVDKEATGSRKGSREQGQETAVASTIEPQQTITTSTTLPPPAPKEVAVVPKAIAPSPVTLPAGPMLAAFKKSENGPTEFKVVASAKVSGGVAEITDQQGKLLILGSNLLVALLPLPPTEKVPLSLEQVNLALSKFDSFQSTDKALKEFVADGRAKWLAIATELKTPVPVVVVAEQPPVKTEPTALPEVLDVPTAAGVEEPEPAIWVIWFEKIKGWIGITK</sequence>
<keyword evidence="3" id="KW-0540">Nuclease</keyword>
<comment type="cofactor">
    <cofactor evidence="1">
        <name>Mg(2+)</name>
        <dbReference type="ChEBI" id="CHEBI:18420"/>
    </cofactor>
</comment>
<dbReference type="SMART" id="SM00477">
    <property type="entry name" value="NUC"/>
    <property type="match status" value="1"/>
</dbReference>
<comment type="similarity">
    <text evidence="2">Belongs to the DNA/RNA non-specific endonuclease family.</text>
</comment>
<accession>A0A6J7RWK4</accession>
<dbReference type="GO" id="GO:0046872">
    <property type="term" value="F:metal ion binding"/>
    <property type="evidence" value="ECO:0007669"/>
    <property type="project" value="UniProtKB-KW"/>
</dbReference>
<dbReference type="PROSITE" id="PS01070">
    <property type="entry name" value="NUCLEASE_NON_SPEC"/>
    <property type="match status" value="1"/>
</dbReference>
<feature type="domain" description="DNA/RNA non-specific endonuclease/pyrophosphatase/phosphodiesterase" evidence="10">
    <location>
        <begin position="50"/>
        <end position="247"/>
    </location>
</feature>
<evidence type="ECO:0000256" key="5">
    <source>
        <dbReference type="ARBA" id="ARBA00022759"/>
    </source>
</evidence>
<evidence type="ECO:0000256" key="2">
    <source>
        <dbReference type="ARBA" id="ARBA00010052"/>
    </source>
</evidence>
<keyword evidence="6" id="KW-0378">Hydrolase</keyword>
<dbReference type="InterPro" id="IPR040255">
    <property type="entry name" value="Non-specific_endonuclease"/>
</dbReference>
<feature type="compositionally biased region" description="Polar residues" evidence="8">
    <location>
        <begin position="272"/>
        <end position="291"/>
    </location>
</feature>
<dbReference type="SUPFAM" id="SSF54060">
    <property type="entry name" value="His-Me finger endonucleases"/>
    <property type="match status" value="1"/>
</dbReference>
<dbReference type="InterPro" id="IPR020821">
    <property type="entry name" value="ENPP1-3/EXOG-like_nuc-like"/>
</dbReference>
<evidence type="ECO:0000313" key="11">
    <source>
        <dbReference type="EMBL" id="CAB5033255.1"/>
    </source>
</evidence>
<reference evidence="11" key="1">
    <citation type="submission" date="2020-05" db="EMBL/GenBank/DDBJ databases">
        <authorList>
            <person name="Chiriac C."/>
            <person name="Salcher M."/>
            <person name="Ghai R."/>
            <person name="Kavagutti S V."/>
        </authorList>
    </citation>
    <scope>NUCLEOTIDE SEQUENCE</scope>
</reference>
<keyword evidence="5" id="KW-0255">Endonuclease</keyword>
<feature type="region of interest" description="Disordered" evidence="8">
    <location>
        <begin position="259"/>
        <end position="295"/>
    </location>
</feature>
<dbReference type="SMART" id="SM00892">
    <property type="entry name" value="Endonuclease_NS"/>
    <property type="match status" value="1"/>
</dbReference>
<dbReference type="InterPro" id="IPR044929">
    <property type="entry name" value="DNA/RNA_non-sp_Endonuclease_sf"/>
</dbReference>
<feature type="domain" description="ENPP1-3/EXOG-like endonuclease/phosphodiesterase" evidence="9">
    <location>
        <begin position="51"/>
        <end position="247"/>
    </location>
</feature>
<dbReference type="InterPro" id="IPR018524">
    <property type="entry name" value="DNA/RNA_endonuclease_AS"/>
</dbReference>
<evidence type="ECO:0000256" key="7">
    <source>
        <dbReference type="ARBA" id="ARBA00022842"/>
    </source>
</evidence>
<protein>
    <submittedName>
        <fullName evidence="11">Unannotated protein</fullName>
    </submittedName>
</protein>
<feature type="compositionally biased region" description="Basic and acidic residues" evidence="8">
    <location>
        <begin position="259"/>
        <end position="271"/>
    </location>
</feature>
<dbReference type="Gene3D" id="3.40.570.10">
    <property type="entry name" value="Extracellular Endonuclease, subunit A"/>
    <property type="match status" value="1"/>
</dbReference>
<dbReference type="PANTHER" id="PTHR13966:SF5">
    <property type="entry name" value="ENDONUCLEASE G, MITOCHONDRIAL"/>
    <property type="match status" value="1"/>
</dbReference>
<organism evidence="11">
    <name type="scientific">freshwater metagenome</name>
    <dbReference type="NCBI Taxonomy" id="449393"/>
    <lineage>
        <taxon>unclassified sequences</taxon>
        <taxon>metagenomes</taxon>
        <taxon>ecological metagenomes</taxon>
    </lineage>
</organism>
<proteinExistence type="inferred from homology"/>
<dbReference type="EMBL" id="CAFBPZ010000002">
    <property type="protein sequence ID" value="CAB5033255.1"/>
    <property type="molecule type" value="Genomic_DNA"/>
</dbReference>
<evidence type="ECO:0000256" key="3">
    <source>
        <dbReference type="ARBA" id="ARBA00022722"/>
    </source>
</evidence>
<evidence type="ECO:0000259" key="9">
    <source>
        <dbReference type="SMART" id="SM00477"/>
    </source>
</evidence>
<dbReference type="InterPro" id="IPR001604">
    <property type="entry name" value="Endo_G_ENPP1-like_dom"/>
</dbReference>